<evidence type="ECO:0000256" key="2">
    <source>
        <dbReference type="ARBA" id="ARBA00007639"/>
    </source>
</evidence>
<evidence type="ECO:0000313" key="5">
    <source>
        <dbReference type="EMBL" id="PZP03752.1"/>
    </source>
</evidence>
<proteinExistence type="inferred from homology"/>
<feature type="domain" description="Periplasmic binding protein" evidence="4">
    <location>
        <begin position="66"/>
        <end position="305"/>
    </location>
</feature>
<feature type="chain" id="PRO_5039356180" evidence="3">
    <location>
        <begin position="29"/>
        <end position="343"/>
    </location>
</feature>
<name>A0A2W5D9Q8_9CORY</name>
<dbReference type="SUPFAM" id="SSF53822">
    <property type="entry name" value="Periplasmic binding protein-like I"/>
    <property type="match status" value="1"/>
</dbReference>
<dbReference type="InterPro" id="IPR025997">
    <property type="entry name" value="SBP_2_dom"/>
</dbReference>
<sequence>MQKNNPRINTAFKRALAVLMALTMGAVAACSATGGRPRENANGEGGAAGGVDTPRYTVAMISHGAPGDTFWDLVRRGAEDAAKKNNIELRYASSPQAPDQANLVRNAIDSQVDGIALTMPTAEALGPIARRATEQGIPTVGLNSGMGHYERYGVAAFFGQDEHVAGEAAGERLAKDGAKKVLCVIHEQGNPSQEARCGGAKKALQSKGGGTLETLYVNGMDMTSVTSTVQAKLAQDRNIDWVLNLVAPVALASVNSARAAGSDAKIVTFDTDAELVTAIKDGTVQWAVDQQPYLQGYLAVDALWLAKRNGAIPGGGQPVFTGPAFVDASNVDKIENAAKEGLR</sequence>
<dbReference type="InterPro" id="IPR050555">
    <property type="entry name" value="Bact_Solute-Bind_Prot2"/>
</dbReference>
<dbReference type="PANTHER" id="PTHR30036">
    <property type="entry name" value="D-XYLOSE-BINDING PERIPLASMIC PROTEIN"/>
    <property type="match status" value="1"/>
</dbReference>
<dbReference type="GO" id="GO:0030246">
    <property type="term" value="F:carbohydrate binding"/>
    <property type="evidence" value="ECO:0007669"/>
    <property type="project" value="TreeGrafter"/>
</dbReference>
<comment type="subcellular location">
    <subcellularLocation>
        <location evidence="1">Cell envelope</location>
    </subcellularLocation>
</comment>
<dbReference type="AlphaFoldDB" id="A0A2W5D9Q8"/>
<dbReference type="PANTHER" id="PTHR30036:SF7">
    <property type="entry name" value="ABC TRANSPORTER PERIPLASMIC-BINDING PROTEIN YPHF"/>
    <property type="match status" value="1"/>
</dbReference>
<dbReference type="Gene3D" id="3.40.50.2300">
    <property type="match status" value="2"/>
</dbReference>
<dbReference type="InterPro" id="IPR028082">
    <property type="entry name" value="Peripla_BP_I"/>
</dbReference>
<feature type="signal peptide" evidence="3">
    <location>
        <begin position="1"/>
        <end position="28"/>
    </location>
</feature>
<evidence type="ECO:0000259" key="4">
    <source>
        <dbReference type="Pfam" id="PF13407"/>
    </source>
</evidence>
<accession>A0A2W5D9Q8</accession>
<protein>
    <submittedName>
        <fullName evidence="5">Sugar ABC transporter substrate-binding protein</fullName>
    </submittedName>
</protein>
<comment type="similarity">
    <text evidence="2">Belongs to the bacterial solute-binding protein 2 family.</text>
</comment>
<gene>
    <name evidence="5" type="ORF">DI609_00535</name>
</gene>
<evidence type="ECO:0000256" key="3">
    <source>
        <dbReference type="SAM" id="SignalP"/>
    </source>
</evidence>
<comment type="caution">
    <text evidence="5">The sequence shown here is derived from an EMBL/GenBank/DDBJ whole genome shotgun (WGS) entry which is preliminary data.</text>
</comment>
<dbReference type="GO" id="GO:0030288">
    <property type="term" value="C:outer membrane-bounded periplasmic space"/>
    <property type="evidence" value="ECO:0007669"/>
    <property type="project" value="TreeGrafter"/>
</dbReference>
<evidence type="ECO:0000256" key="1">
    <source>
        <dbReference type="ARBA" id="ARBA00004196"/>
    </source>
</evidence>
<evidence type="ECO:0000313" key="6">
    <source>
        <dbReference type="Proteomes" id="UP000249451"/>
    </source>
</evidence>
<dbReference type="Proteomes" id="UP000249451">
    <property type="component" value="Unassembled WGS sequence"/>
</dbReference>
<keyword evidence="3" id="KW-0732">Signal</keyword>
<organism evidence="5 6">
    <name type="scientific">Corynebacterium urealyticum</name>
    <dbReference type="NCBI Taxonomy" id="43771"/>
    <lineage>
        <taxon>Bacteria</taxon>
        <taxon>Bacillati</taxon>
        <taxon>Actinomycetota</taxon>
        <taxon>Actinomycetes</taxon>
        <taxon>Mycobacteriales</taxon>
        <taxon>Corynebacteriaceae</taxon>
        <taxon>Corynebacterium</taxon>
    </lineage>
</organism>
<reference evidence="5 6" key="1">
    <citation type="submission" date="2017-11" db="EMBL/GenBank/DDBJ databases">
        <title>Infants hospitalized years apart are colonized by the same room-sourced microbial strains.</title>
        <authorList>
            <person name="Brooks B."/>
            <person name="Olm M.R."/>
            <person name="Firek B.A."/>
            <person name="Baker R."/>
            <person name="Thomas B.C."/>
            <person name="Morowitz M.J."/>
            <person name="Banfield J.F."/>
        </authorList>
    </citation>
    <scope>NUCLEOTIDE SEQUENCE [LARGE SCALE GENOMIC DNA]</scope>
    <source>
        <strain evidence="5">S2_012_000_R3_87</strain>
    </source>
</reference>
<dbReference type="EMBL" id="QFNY01000005">
    <property type="protein sequence ID" value="PZP03752.1"/>
    <property type="molecule type" value="Genomic_DNA"/>
</dbReference>
<dbReference type="PROSITE" id="PS51257">
    <property type="entry name" value="PROKAR_LIPOPROTEIN"/>
    <property type="match status" value="1"/>
</dbReference>
<dbReference type="Pfam" id="PF13407">
    <property type="entry name" value="Peripla_BP_4"/>
    <property type="match status" value="1"/>
</dbReference>